<dbReference type="PROSITE" id="PS00211">
    <property type="entry name" value="ABC_TRANSPORTER_1"/>
    <property type="match status" value="1"/>
</dbReference>
<dbReference type="Proteomes" id="UP000285060">
    <property type="component" value="Unassembled WGS sequence"/>
</dbReference>
<dbReference type="CDD" id="cd03250">
    <property type="entry name" value="ABCC_MRP_domain1"/>
    <property type="match status" value="1"/>
</dbReference>
<dbReference type="InterPro" id="IPR036640">
    <property type="entry name" value="ABC1_TM_sf"/>
</dbReference>
<dbReference type="InterPro" id="IPR011527">
    <property type="entry name" value="ABC1_TM_dom"/>
</dbReference>
<dbReference type="EMBL" id="QUSY01001104">
    <property type="protein sequence ID" value="RHY26038.1"/>
    <property type="molecule type" value="Genomic_DNA"/>
</dbReference>
<sequence length="1605" mass="175961">MKAGLFLGVGAVHATRGESTAGLTDGRSVAGPTAITQPRCFPLDHCTFGPKSIVYIPRNPIYAVPKQCAASAPVNITATSALNRRDITLSTSSNVPLLFDSIAYADIEAHGTSFATFQLDLQTTLDKHTTNNAVAPGVFRLDASYFVCKDVGQLHRAAPLQCQATTCIAYPDTWPPKSLERCPSYMSVNNVTYDATAFYSHLKDPFEELKWSAVVDAFEKWGHRVENFPCVAGQVATSRCDSFTVQTKRLGRHTTVDMVRGNDGDKVRVLRELDAPTAVELNELKAVADTMDLTLDRPIPDPAAVCTKCVHTTRVLKEWVHPASCASPLDSTPQCRGTDACTLNHCVTFVPMDLFSASLEATQHALETTERAKRSWIPPYLKDEVVYHAASDTIRLVWTADVDVVMLNVESLVQVATPDGDWVKSQVTWTVQRPNGRPIFQRWTPLQDSRVAIPTTQRQKPPTVVAFAVRSWTPCGQIASKNVLLRVFRQDSIVVGTAKAMESLTVRQDNGTLSFFRAMMARAGDATYALVETPKANGVHRVEEVVEIPWSSQSNPLESANWLTVVAISWIDRLIARGAKAPLTEDDVWPLPQSDTAAVLHAEFRKHWDVEWTKRAPALWYTIYRTFRVRIWYSISLYVVSGALMLVQPILIKSMLQFLQQPDDLPIVTSVGLSNGYALATVLSVVTIASVSIGDYGQYLANYLGVNAKLVLMDTVFKKILCMSGYATKSLTTGDIVTMASVDADRMFFGFLMGYWTFISPLTLLAVFVMLGTELGAIVAVVGGSIMLAFVTMGFKTGEKVGRLRADVLAVQAERVKLTNEILQGIRVVKLYAWEASLESQLADIRAQELVLLRKYQATRIFNTVALMLAPLVSLAACLMVYVALGNQLTTPAAFTALAYMNIARQPCTVFSSSVMGLTEALASCRRITTFLLADEVDLLLPSADDDGTDTTNLTPVIEIDQGDFSWAASNRSVAASAATADKTLHDAVLAMAAVTRPLTLRSIQVHIAPQSLTIVIGAVGSGKSSLIHAILGEIHQVRGQRHVHHAHFSYVNQDAWIQHATLKQNILFDSPYEEAVYHEVLSACQLESDLSMLPDGDATEIGERGINLSGGQKARVSLARALYCPNANVYLLDDPLSALDVHVANAVFEMGIQGLLQHKTTVLVLNSHYHLLPKADRVRDGTYDDIKHAFPHLMHVANHATETEGIADNDVAKVPVESAGQVDAESSKDPPTLTPPPKRAIQLIGQEDRQKGTVSASTYNLYFTSSGRNGYGSMASSLQPVMSFCSCVVASFIALFYTASQTLVSLLDWFMSYWSNDPTLNTSTSTGWWYIFLAVASVLTVYGRSLHVLVVAIACSRALHAKIFHAVVHAPVPTFFDVTPVGRVLNRFSSDLDQVDAILPYFGMMVLQFLFQFFAVVVVCMVTTPWILVLYLPLVGLFFRLQRFYNASSSELKRMEGTSRSPVVTKVSEAIHGLSTIRAFSRTGRFLQNQRAALDRHIRFTFTLSMSNRWFQLRLDWVASLVIVGVAFVSIWTKSSIGLTAAGLSLTYSSQLSFFLSKVAIFSNMVENTMTAVERLGHFNSLASEDAATAMTGKPAVVLTTPPG</sequence>
<dbReference type="InterPro" id="IPR050173">
    <property type="entry name" value="ABC_transporter_C-like"/>
</dbReference>
<organism evidence="12 13">
    <name type="scientific">Aphanomyces invadans</name>
    <dbReference type="NCBI Taxonomy" id="157072"/>
    <lineage>
        <taxon>Eukaryota</taxon>
        <taxon>Sar</taxon>
        <taxon>Stramenopiles</taxon>
        <taxon>Oomycota</taxon>
        <taxon>Saprolegniomycetes</taxon>
        <taxon>Saprolegniales</taxon>
        <taxon>Verrucalvaceae</taxon>
        <taxon>Aphanomyces</taxon>
    </lineage>
</organism>
<feature type="domain" description="ABC transmembrane type-1" evidence="11">
    <location>
        <begin position="634"/>
        <end position="920"/>
    </location>
</feature>
<evidence type="ECO:0000256" key="3">
    <source>
        <dbReference type="ARBA" id="ARBA00022692"/>
    </source>
</evidence>
<comment type="subcellular location">
    <subcellularLocation>
        <location evidence="1">Vacuole membrane</location>
        <topology evidence="1">Multi-pass membrane protein</topology>
    </subcellularLocation>
</comment>
<evidence type="ECO:0000259" key="10">
    <source>
        <dbReference type="PROSITE" id="PS50893"/>
    </source>
</evidence>
<keyword evidence="13" id="KW-1185">Reference proteome</keyword>
<dbReference type="PROSITE" id="PS50893">
    <property type="entry name" value="ABC_TRANSPORTER_2"/>
    <property type="match status" value="1"/>
</dbReference>
<feature type="domain" description="ABC transmembrane type-1" evidence="11">
    <location>
        <begin position="1293"/>
        <end position="1569"/>
    </location>
</feature>
<keyword evidence="3 9" id="KW-0812">Transmembrane</keyword>
<evidence type="ECO:0000256" key="8">
    <source>
        <dbReference type="ARBA" id="ARBA00023136"/>
    </source>
</evidence>
<dbReference type="Pfam" id="PF00005">
    <property type="entry name" value="ABC_tran"/>
    <property type="match status" value="1"/>
</dbReference>
<dbReference type="Pfam" id="PF00664">
    <property type="entry name" value="ABC_membrane"/>
    <property type="match status" value="2"/>
</dbReference>
<keyword evidence="7 9" id="KW-1133">Transmembrane helix</keyword>
<feature type="transmembrane region" description="Helical" evidence="9">
    <location>
        <begin position="1516"/>
        <end position="1534"/>
    </location>
</feature>
<dbReference type="InterPro" id="IPR003593">
    <property type="entry name" value="AAA+_ATPase"/>
</dbReference>
<dbReference type="GO" id="GO:0005524">
    <property type="term" value="F:ATP binding"/>
    <property type="evidence" value="ECO:0007669"/>
    <property type="project" value="UniProtKB-KW"/>
</dbReference>
<dbReference type="GO" id="GO:0005774">
    <property type="term" value="C:vacuolar membrane"/>
    <property type="evidence" value="ECO:0007669"/>
    <property type="project" value="UniProtKB-SubCell"/>
</dbReference>
<dbReference type="SMART" id="SM00382">
    <property type="entry name" value="AAA"/>
    <property type="match status" value="1"/>
</dbReference>
<dbReference type="InterPro" id="IPR044746">
    <property type="entry name" value="ABCC_6TM_D1"/>
</dbReference>
<feature type="transmembrane region" description="Helical" evidence="9">
    <location>
        <begin position="1328"/>
        <end position="1356"/>
    </location>
</feature>
<proteinExistence type="predicted"/>
<evidence type="ECO:0000256" key="4">
    <source>
        <dbReference type="ARBA" id="ARBA00022737"/>
    </source>
</evidence>
<keyword evidence="2" id="KW-0813">Transport</keyword>
<comment type="caution">
    <text evidence="12">The sequence shown here is derived from an EMBL/GenBank/DDBJ whole genome shotgun (WGS) entry which is preliminary data.</text>
</comment>
<dbReference type="FunFam" id="3.40.50.300:FF:000997">
    <property type="entry name" value="Multidrug resistance-associated protein 1"/>
    <property type="match status" value="1"/>
</dbReference>
<feature type="transmembrane region" description="Helical" evidence="9">
    <location>
        <begin position="775"/>
        <end position="795"/>
    </location>
</feature>
<dbReference type="PROSITE" id="PS50929">
    <property type="entry name" value="ABC_TM1F"/>
    <property type="match status" value="2"/>
</dbReference>
<dbReference type="CDD" id="cd18579">
    <property type="entry name" value="ABC_6TM_ABCC_D1"/>
    <property type="match status" value="1"/>
</dbReference>
<dbReference type="PANTHER" id="PTHR24223:SF443">
    <property type="entry name" value="MULTIDRUG-RESISTANCE LIKE PROTEIN 1, ISOFORM I"/>
    <property type="match status" value="1"/>
</dbReference>
<dbReference type="GO" id="GO:0140359">
    <property type="term" value="F:ABC-type transporter activity"/>
    <property type="evidence" value="ECO:0007669"/>
    <property type="project" value="InterPro"/>
</dbReference>
<evidence type="ECO:0008006" key="14">
    <source>
        <dbReference type="Google" id="ProtNLM"/>
    </source>
</evidence>
<dbReference type="PANTHER" id="PTHR24223">
    <property type="entry name" value="ATP-BINDING CASSETTE SUB-FAMILY C"/>
    <property type="match status" value="1"/>
</dbReference>
<keyword evidence="8 9" id="KW-0472">Membrane</keyword>
<dbReference type="GO" id="GO:0016887">
    <property type="term" value="F:ATP hydrolysis activity"/>
    <property type="evidence" value="ECO:0007669"/>
    <property type="project" value="InterPro"/>
</dbReference>
<evidence type="ECO:0000256" key="5">
    <source>
        <dbReference type="ARBA" id="ARBA00022741"/>
    </source>
</evidence>
<feature type="transmembrane region" description="Helical" evidence="9">
    <location>
        <begin position="631"/>
        <end position="652"/>
    </location>
</feature>
<reference evidence="12 13" key="1">
    <citation type="submission" date="2018-08" db="EMBL/GenBank/DDBJ databases">
        <title>Aphanomyces genome sequencing and annotation.</title>
        <authorList>
            <person name="Minardi D."/>
            <person name="Oidtmann B."/>
            <person name="Van Der Giezen M."/>
            <person name="Studholme D.J."/>
        </authorList>
    </citation>
    <scope>NUCLEOTIDE SEQUENCE [LARGE SCALE GENOMIC DNA]</scope>
    <source>
        <strain evidence="12 13">NJM0002</strain>
    </source>
</reference>
<dbReference type="InterPro" id="IPR027417">
    <property type="entry name" value="P-loop_NTPase"/>
</dbReference>
<keyword evidence="4" id="KW-0677">Repeat</keyword>
<evidence type="ECO:0000259" key="11">
    <source>
        <dbReference type="PROSITE" id="PS50929"/>
    </source>
</evidence>
<protein>
    <recommendedName>
        <fullName evidence="14">ABC transmembrane type-1 domain-containing protein</fullName>
    </recommendedName>
</protein>
<keyword evidence="5" id="KW-0547">Nucleotide-binding</keyword>
<dbReference type="SUPFAM" id="SSF90123">
    <property type="entry name" value="ABC transporter transmembrane region"/>
    <property type="match status" value="2"/>
</dbReference>
<evidence type="ECO:0000313" key="12">
    <source>
        <dbReference type="EMBL" id="RHY26038.1"/>
    </source>
</evidence>
<evidence type="ECO:0000256" key="2">
    <source>
        <dbReference type="ARBA" id="ARBA00022448"/>
    </source>
</evidence>
<feature type="transmembrane region" description="Helical" evidence="9">
    <location>
        <begin position="861"/>
        <end position="885"/>
    </location>
</feature>
<dbReference type="CDD" id="cd18580">
    <property type="entry name" value="ABC_6TM_ABCC_D2"/>
    <property type="match status" value="1"/>
</dbReference>
<dbReference type="VEuPathDB" id="FungiDB:H310_14931"/>
<keyword evidence="6" id="KW-0067">ATP-binding</keyword>
<feature type="transmembrane region" description="Helical" evidence="9">
    <location>
        <begin position="748"/>
        <end position="769"/>
    </location>
</feature>
<evidence type="ECO:0000256" key="6">
    <source>
        <dbReference type="ARBA" id="ARBA00022840"/>
    </source>
</evidence>
<evidence type="ECO:0000256" key="9">
    <source>
        <dbReference type="SAM" id="Phobius"/>
    </source>
</evidence>
<dbReference type="Gene3D" id="3.40.50.300">
    <property type="entry name" value="P-loop containing nucleotide triphosphate hydrolases"/>
    <property type="match status" value="1"/>
</dbReference>
<evidence type="ECO:0000256" key="1">
    <source>
        <dbReference type="ARBA" id="ARBA00004128"/>
    </source>
</evidence>
<dbReference type="SUPFAM" id="SSF52540">
    <property type="entry name" value="P-loop containing nucleoside triphosphate hydrolases"/>
    <property type="match status" value="1"/>
</dbReference>
<feature type="transmembrane region" description="Helical" evidence="9">
    <location>
        <begin position="1282"/>
        <end position="1308"/>
    </location>
</feature>
<name>A0A418AMR5_9STRA</name>
<evidence type="ECO:0000256" key="7">
    <source>
        <dbReference type="ARBA" id="ARBA00022989"/>
    </source>
</evidence>
<dbReference type="InterPro" id="IPR003439">
    <property type="entry name" value="ABC_transporter-like_ATP-bd"/>
</dbReference>
<feature type="domain" description="ABC transporter" evidence="10">
    <location>
        <begin position="985"/>
        <end position="1209"/>
    </location>
</feature>
<feature type="non-terminal residue" evidence="12">
    <location>
        <position position="1605"/>
    </location>
</feature>
<gene>
    <name evidence="12" type="ORF">DYB32_007989</name>
</gene>
<dbReference type="VEuPathDB" id="FungiDB:H310_14932"/>
<accession>A0A418AMR5</accession>
<evidence type="ECO:0000313" key="13">
    <source>
        <dbReference type="Proteomes" id="UP000285060"/>
    </source>
</evidence>
<dbReference type="FunFam" id="1.20.1560.10:FF:000013">
    <property type="entry name" value="ABC transporter C family member 2"/>
    <property type="match status" value="1"/>
</dbReference>
<dbReference type="InterPro" id="IPR044726">
    <property type="entry name" value="ABCC_6TM_D2"/>
</dbReference>
<dbReference type="InterPro" id="IPR017871">
    <property type="entry name" value="ABC_transporter-like_CS"/>
</dbReference>
<dbReference type="Gene3D" id="1.20.1560.10">
    <property type="entry name" value="ABC transporter type 1, transmembrane domain"/>
    <property type="match status" value="2"/>
</dbReference>